<organism evidence="1 2">
    <name type="scientific">Laodelphax striatellus</name>
    <name type="common">Small brown planthopper</name>
    <name type="synonym">Delphax striatella</name>
    <dbReference type="NCBI Taxonomy" id="195883"/>
    <lineage>
        <taxon>Eukaryota</taxon>
        <taxon>Metazoa</taxon>
        <taxon>Ecdysozoa</taxon>
        <taxon>Arthropoda</taxon>
        <taxon>Hexapoda</taxon>
        <taxon>Insecta</taxon>
        <taxon>Pterygota</taxon>
        <taxon>Neoptera</taxon>
        <taxon>Paraneoptera</taxon>
        <taxon>Hemiptera</taxon>
        <taxon>Auchenorrhyncha</taxon>
        <taxon>Fulgoroidea</taxon>
        <taxon>Delphacidae</taxon>
        <taxon>Criomorphinae</taxon>
        <taxon>Laodelphax</taxon>
    </lineage>
</organism>
<dbReference type="AlphaFoldDB" id="A0A482WFZ0"/>
<evidence type="ECO:0000313" key="2">
    <source>
        <dbReference type="Proteomes" id="UP000291343"/>
    </source>
</evidence>
<name>A0A482WFZ0_LAOST</name>
<accession>A0A482WFZ0</accession>
<dbReference type="EMBL" id="QKKF02037172">
    <property type="protein sequence ID" value="RZF32455.1"/>
    <property type="molecule type" value="Genomic_DNA"/>
</dbReference>
<reference evidence="1 2" key="1">
    <citation type="journal article" date="2017" name="Gigascience">
        <title>Genome sequence of the small brown planthopper, Laodelphax striatellus.</title>
        <authorList>
            <person name="Zhu J."/>
            <person name="Jiang F."/>
            <person name="Wang X."/>
            <person name="Yang P."/>
            <person name="Bao Y."/>
            <person name="Zhao W."/>
            <person name="Wang W."/>
            <person name="Lu H."/>
            <person name="Wang Q."/>
            <person name="Cui N."/>
            <person name="Li J."/>
            <person name="Chen X."/>
            <person name="Luo L."/>
            <person name="Yu J."/>
            <person name="Kang L."/>
            <person name="Cui F."/>
        </authorList>
    </citation>
    <scope>NUCLEOTIDE SEQUENCE [LARGE SCALE GENOMIC DNA]</scope>
    <source>
        <strain evidence="1">Lst14</strain>
    </source>
</reference>
<dbReference type="Proteomes" id="UP000291343">
    <property type="component" value="Unassembled WGS sequence"/>
</dbReference>
<protein>
    <submittedName>
        <fullName evidence="1">Uncharacterized protein</fullName>
    </submittedName>
</protein>
<comment type="caution">
    <text evidence="1">The sequence shown here is derived from an EMBL/GenBank/DDBJ whole genome shotgun (WGS) entry which is preliminary data.</text>
</comment>
<keyword evidence="2" id="KW-1185">Reference proteome</keyword>
<proteinExistence type="predicted"/>
<dbReference type="InParanoid" id="A0A482WFZ0"/>
<sequence>MDVLHSRYKGGIHPRQATAGPAHICSSFQSTDLWTAPVAEAGFRQEAKFFRAGKYFSRHPAENDKLQPEITAEF</sequence>
<gene>
    <name evidence="1" type="ORF">LSTR_LSTR015736</name>
</gene>
<evidence type="ECO:0000313" key="1">
    <source>
        <dbReference type="EMBL" id="RZF32455.1"/>
    </source>
</evidence>